<dbReference type="Proteomes" id="UP000199647">
    <property type="component" value="Unassembled WGS sequence"/>
</dbReference>
<evidence type="ECO:0000259" key="2">
    <source>
        <dbReference type="Pfam" id="PF04453"/>
    </source>
</evidence>
<accession>A0A1H9D029</accession>
<name>A0A1H9D029_9HYPH</name>
<dbReference type="EMBL" id="FOFG01000002">
    <property type="protein sequence ID" value="SEQ06805.1"/>
    <property type="molecule type" value="Genomic_DNA"/>
</dbReference>
<comment type="caution">
    <text evidence="1">Lacks conserved residue(s) required for the propagation of feature annotation.</text>
</comment>
<dbReference type="STRING" id="1855383.SAMN05216548_102306"/>
<protein>
    <recommendedName>
        <fullName evidence="1">LPS-assembly protein LptD</fullName>
    </recommendedName>
</protein>
<dbReference type="GO" id="GO:0009279">
    <property type="term" value="C:cell outer membrane"/>
    <property type="evidence" value="ECO:0007669"/>
    <property type="project" value="UniProtKB-SubCell"/>
</dbReference>
<dbReference type="PANTHER" id="PTHR30189:SF1">
    <property type="entry name" value="LPS-ASSEMBLY PROTEIN LPTD"/>
    <property type="match status" value="1"/>
</dbReference>
<dbReference type="PANTHER" id="PTHR30189">
    <property type="entry name" value="LPS-ASSEMBLY PROTEIN"/>
    <property type="match status" value="1"/>
</dbReference>
<dbReference type="RefSeq" id="WP_092495464.1">
    <property type="nucleotide sequence ID" value="NZ_FOFG01000002.1"/>
</dbReference>
<keyword evidence="1" id="KW-0732">Signal</keyword>
<evidence type="ECO:0000313" key="4">
    <source>
        <dbReference type="Proteomes" id="UP000199647"/>
    </source>
</evidence>
<comment type="function">
    <text evidence="1">Involved in the assembly of lipopolysaccharide (LPS) at the surface of the outer membrane.</text>
</comment>
<comment type="subunit">
    <text evidence="1">Component of the lipopolysaccharide transport and assembly complex.</text>
</comment>
<dbReference type="InterPro" id="IPR050218">
    <property type="entry name" value="LptD"/>
</dbReference>
<feature type="domain" description="LptD C-terminal" evidence="2">
    <location>
        <begin position="311"/>
        <end position="710"/>
    </location>
</feature>
<dbReference type="InterPro" id="IPR007543">
    <property type="entry name" value="LptD_C"/>
</dbReference>
<dbReference type="GO" id="GO:0015920">
    <property type="term" value="P:lipopolysaccharide transport"/>
    <property type="evidence" value="ECO:0007669"/>
    <property type="project" value="InterPro"/>
</dbReference>
<organism evidence="3 4">
    <name type="scientific">Faunimonas pinastri</name>
    <dbReference type="NCBI Taxonomy" id="1855383"/>
    <lineage>
        <taxon>Bacteria</taxon>
        <taxon>Pseudomonadati</taxon>
        <taxon>Pseudomonadota</taxon>
        <taxon>Alphaproteobacteria</taxon>
        <taxon>Hyphomicrobiales</taxon>
        <taxon>Afifellaceae</taxon>
        <taxon>Faunimonas</taxon>
    </lineage>
</organism>
<keyword evidence="4" id="KW-1185">Reference proteome</keyword>
<feature type="signal peptide" evidence="1">
    <location>
        <begin position="1"/>
        <end position="38"/>
    </location>
</feature>
<evidence type="ECO:0000313" key="3">
    <source>
        <dbReference type="EMBL" id="SEQ06805.1"/>
    </source>
</evidence>
<dbReference type="Pfam" id="PF04453">
    <property type="entry name" value="LptD"/>
    <property type="match status" value="1"/>
</dbReference>
<proteinExistence type="inferred from homology"/>
<dbReference type="GO" id="GO:1990351">
    <property type="term" value="C:transporter complex"/>
    <property type="evidence" value="ECO:0007669"/>
    <property type="project" value="TreeGrafter"/>
</dbReference>
<dbReference type="OrthoDB" id="9760225at2"/>
<evidence type="ECO:0000256" key="1">
    <source>
        <dbReference type="HAMAP-Rule" id="MF_01411"/>
    </source>
</evidence>
<feature type="chain" id="PRO_5035497441" description="LPS-assembly protein LptD" evidence="1">
    <location>
        <begin position="39"/>
        <end position="777"/>
    </location>
</feature>
<dbReference type="GO" id="GO:0043165">
    <property type="term" value="P:Gram-negative-bacterium-type cell outer membrane assembly"/>
    <property type="evidence" value="ECO:0007669"/>
    <property type="project" value="UniProtKB-UniRule"/>
</dbReference>
<reference evidence="3 4" key="1">
    <citation type="submission" date="2016-10" db="EMBL/GenBank/DDBJ databases">
        <authorList>
            <person name="de Groot N.N."/>
        </authorList>
    </citation>
    <scope>NUCLEOTIDE SEQUENCE [LARGE SCALE GENOMIC DNA]</scope>
    <source>
        <strain evidence="3 4">A52C2</strain>
    </source>
</reference>
<sequence precursor="true">MTGSALPVNRIPRMTSRVFRTLLLACSALVLATAPLQAQSLGPSLGAPNVKPGEKMLLEADQLVYDFDRKLVSAVGSVEIYYGPYVVDAGKVTYDQNSGVLMASDGVRITDATGNVTTAQTADLTDNFANGFIQSINVETTDQAHFSAASGERRDGNLMIFRKGVYTACDECRKNPARPPLWQIKATRIVQDNNSHTIYYRNARLEFWGIPVAYFPYFFSPDNTVKKKTGFLAPTVHNSSSLGYGVTTPFFWNLAPNYDVTFSPSVYSKQGVMGQFEFRQKVLGGSYMIRPSGIMQQDKEEFAGYSGDRDFRGGVQTKGDFNITPRWAFGWDLAATTDRTFTRDYHIEGADTTDLTEQIYLTGRSNRNNFAARAYYFKVQRENTVDTVNGVSYEHDDQAEQAIVHPVIDHNYILSHPILGGEVSFDSNVTSVTRDKSDIHHTTDGNFVSGAAGNFNRAGTDITWKRTVMGPAGQVFTPFAYLKTDVNWEDSSDDTTGVGNGLYPRAMPAIGLDYQYPFLATTSWLTQTITPRAQIIARPNEQHVGKIANEDAQSLVYDDTTLFEWDKFSGYDRQEGGTRANLGLSYDGVLSNGYSLNALFGQSFQLAGANSFALDDQNLTGIDSGLDTDQSDYVGRVTLDSGRGVFLTTRGRFDHEDMEMNRGEVSATAAYGRSNATMSYIYMREQPGLGILEDRQEVAGSASLALTRNWSVLGGLTYDLKNDERVKQSFGVAFNNDCLDLKATYSQTLKDYTDLEADSTFYLQLSLRTLGQVSSSQ</sequence>
<dbReference type="InterPro" id="IPR020889">
    <property type="entry name" value="LipoPS_assembly_LptD"/>
</dbReference>
<comment type="subcellular location">
    <subcellularLocation>
        <location evidence="1">Cell outer membrane</location>
    </subcellularLocation>
</comment>
<comment type="similarity">
    <text evidence="1">Belongs to the LptD family.</text>
</comment>
<dbReference type="HAMAP" id="MF_01411">
    <property type="entry name" value="LPS_assembly_LptD"/>
    <property type="match status" value="1"/>
</dbReference>
<keyword evidence="1" id="KW-0998">Cell outer membrane</keyword>
<dbReference type="AlphaFoldDB" id="A0A1H9D029"/>
<gene>
    <name evidence="1" type="primary">lptD</name>
    <name evidence="3" type="ORF">SAMN05216548_102306</name>
</gene>
<keyword evidence="1" id="KW-0472">Membrane</keyword>